<dbReference type="OrthoDB" id="9827993at2"/>
<gene>
    <name evidence="3" type="ORF">AN477_15565</name>
</gene>
<feature type="compositionally biased region" description="Low complexity" evidence="1">
    <location>
        <begin position="45"/>
        <end position="76"/>
    </location>
</feature>
<comment type="caution">
    <text evidence="3">The sequence shown here is derived from an EMBL/GenBank/DDBJ whole genome shotgun (WGS) entry which is preliminary data.</text>
</comment>
<evidence type="ECO:0000256" key="1">
    <source>
        <dbReference type="SAM" id="MobiDB-lite"/>
    </source>
</evidence>
<feature type="signal peptide" evidence="2">
    <location>
        <begin position="1"/>
        <end position="23"/>
    </location>
</feature>
<organism evidence="3 4">
    <name type="scientific">Alicyclobacillus ferrooxydans</name>
    <dbReference type="NCBI Taxonomy" id="471514"/>
    <lineage>
        <taxon>Bacteria</taxon>
        <taxon>Bacillati</taxon>
        <taxon>Bacillota</taxon>
        <taxon>Bacilli</taxon>
        <taxon>Bacillales</taxon>
        <taxon>Alicyclobacillaceae</taxon>
        <taxon>Alicyclobacillus</taxon>
    </lineage>
</organism>
<evidence type="ECO:0000256" key="2">
    <source>
        <dbReference type="SAM" id="SignalP"/>
    </source>
</evidence>
<dbReference type="RefSeq" id="WP_054970086.1">
    <property type="nucleotide sequence ID" value="NZ_LJCO01000069.1"/>
</dbReference>
<proteinExistence type="predicted"/>
<evidence type="ECO:0008006" key="5">
    <source>
        <dbReference type="Google" id="ProtNLM"/>
    </source>
</evidence>
<reference evidence="3 4" key="1">
    <citation type="submission" date="2015-09" db="EMBL/GenBank/DDBJ databases">
        <title>Draft genome sequence of Alicyclobacillus ferrooxydans DSM 22381.</title>
        <authorList>
            <person name="Hemp J."/>
        </authorList>
    </citation>
    <scope>NUCLEOTIDE SEQUENCE [LARGE SCALE GENOMIC DNA]</scope>
    <source>
        <strain evidence="3 4">TC-34</strain>
    </source>
</reference>
<keyword evidence="4" id="KW-1185">Reference proteome</keyword>
<keyword evidence="2" id="KW-0732">Signal</keyword>
<dbReference type="EMBL" id="LJCO01000069">
    <property type="protein sequence ID" value="KPV42766.1"/>
    <property type="molecule type" value="Genomic_DNA"/>
</dbReference>
<feature type="region of interest" description="Disordered" evidence="1">
    <location>
        <begin position="45"/>
        <end position="79"/>
    </location>
</feature>
<sequence>MKRMITGISLIALTSMGFITGCATNTTNQANTSATNSIYTNTTTPAAGSGNATATGSGNVTGTSGSAGNAASTSSNPVMTDAQMKTVAKDLVDRYLQSHNDKTAAEYQVDITQILIPGLAQAVASAARSGVDYNHPIQSSAVTVESIQYMNPNSFGAIANANIHFKDGKTEQTKYHLILALDPGSQQWLIRSIG</sequence>
<dbReference type="STRING" id="471514.AN477_15565"/>
<name>A0A0P9EIT7_9BACL</name>
<feature type="chain" id="PRO_5038334752" description="DUF4829 domain-containing protein" evidence="2">
    <location>
        <begin position="24"/>
        <end position="194"/>
    </location>
</feature>
<dbReference type="AlphaFoldDB" id="A0A0P9EIT7"/>
<protein>
    <recommendedName>
        <fullName evidence="5">DUF4829 domain-containing protein</fullName>
    </recommendedName>
</protein>
<dbReference type="PROSITE" id="PS51257">
    <property type="entry name" value="PROKAR_LIPOPROTEIN"/>
    <property type="match status" value="1"/>
</dbReference>
<evidence type="ECO:0000313" key="4">
    <source>
        <dbReference type="Proteomes" id="UP000050482"/>
    </source>
</evidence>
<dbReference type="Proteomes" id="UP000050482">
    <property type="component" value="Unassembled WGS sequence"/>
</dbReference>
<accession>A0A0P9EIT7</accession>
<dbReference type="PATRIC" id="fig|471514.4.peg.4795"/>
<evidence type="ECO:0000313" key="3">
    <source>
        <dbReference type="EMBL" id="KPV42766.1"/>
    </source>
</evidence>